<keyword evidence="2" id="KW-1185">Reference proteome</keyword>
<sequence>MLPLPAKADGVQNKANSAPSSVDPPPDIRSMVDKAATFLASIRPELEKRILADNDGMHEYSFLNSSDPYHAYYQHRVSEFRAQNGSADGNEKTDPFRPKRLTDVMRKSVWYDR</sequence>
<accession>A0ACB9HBJ9</accession>
<dbReference type="EMBL" id="CM042029">
    <property type="protein sequence ID" value="KAI3793084.1"/>
    <property type="molecule type" value="Genomic_DNA"/>
</dbReference>
<reference evidence="1 2" key="2">
    <citation type="journal article" date="2022" name="Mol. Ecol. Resour.">
        <title>The genomes of chicory, endive, great burdock and yacon provide insights into Asteraceae paleo-polyploidization history and plant inulin production.</title>
        <authorList>
            <person name="Fan W."/>
            <person name="Wang S."/>
            <person name="Wang H."/>
            <person name="Wang A."/>
            <person name="Jiang F."/>
            <person name="Liu H."/>
            <person name="Zhao H."/>
            <person name="Xu D."/>
            <person name="Zhang Y."/>
        </authorList>
    </citation>
    <scope>NUCLEOTIDE SEQUENCE [LARGE SCALE GENOMIC DNA]</scope>
    <source>
        <strain evidence="2">cv. Yunnan</strain>
        <tissue evidence="1">Leaves</tissue>
    </source>
</reference>
<proteinExistence type="predicted"/>
<gene>
    <name evidence="1" type="ORF">L1987_35697</name>
</gene>
<evidence type="ECO:0000313" key="2">
    <source>
        <dbReference type="Proteomes" id="UP001056120"/>
    </source>
</evidence>
<evidence type="ECO:0000313" key="1">
    <source>
        <dbReference type="EMBL" id="KAI3793084.1"/>
    </source>
</evidence>
<organism evidence="1 2">
    <name type="scientific">Smallanthus sonchifolius</name>
    <dbReference type="NCBI Taxonomy" id="185202"/>
    <lineage>
        <taxon>Eukaryota</taxon>
        <taxon>Viridiplantae</taxon>
        <taxon>Streptophyta</taxon>
        <taxon>Embryophyta</taxon>
        <taxon>Tracheophyta</taxon>
        <taxon>Spermatophyta</taxon>
        <taxon>Magnoliopsida</taxon>
        <taxon>eudicotyledons</taxon>
        <taxon>Gunneridae</taxon>
        <taxon>Pentapetalae</taxon>
        <taxon>asterids</taxon>
        <taxon>campanulids</taxon>
        <taxon>Asterales</taxon>
        <taxon>Asteraceae</taxon>
        <taxon>Asteroideae</taxon>
        <taxon>Heliantheae alliance</taxon>
        <taxon>Millerieae</taxon>
        <taxon>Smallanthus</taxon>
    </lineage>
</organism>
<reference evidence="2" key="1">
    <citation type="journal article" date="2022" name="Mol. Ecol. Resour.">
        <title>The genomes of chicory, endive, great burdock and yacon provide insights into Asteraceae palaeo-polyploidization history and plant inulin production.</title>
        <authorList>
            <person name="Fan W."/>
            <person name="Wang S."/>
            <person name="Wang H."/>
            <person name="Wang A."/>
            <person name="Jiang F."/>
            <person name="Liu H."/>
            <person name="Zhao H."/>
            <person name="Xu D."/>
            <person name="Zhang Y."/>
        </authorList>
    </citation>
    <scope>NUCLEOTIDE SEQUENCE [LARGE SCALE GENOMIC DNA]</scope>
    <source>
        <strain evidence="2">cv. Yunnan</strain>
    </source>
</reference>
<protein>
    <submittedName>
        <fullName evidence="1">Uncharacterized protein</fullName>
    </submittedName>
</protein>
<dbReference type="Proteomes" id="UP001056120">
    <property type="component" value="Linkage Group LG12"/>
</dbReference>
<comment type="caution">
    <text evidence="1">The sequence shown here is derived from an EMBL/GenBank/DDBJ whole genome shotgun (WGS) entry which is preliminary data.</text>
</comment>
<name>A0ACB9HBJ9_9ASTR</name>